<evidence type="ECO:0000313" key="4">
    <source>
        <dbReference type="Proteomes" id="UP001144397"/>
    </source>
</evidence>
<evidence type="ECO:0000259" key="1">
    <source>
        <dbReference type="Pfam" id="PF00535"/>
    </source>
</evidence>
<dbReference type="GeneID" id="95762202"/>
<feature type="domain" description="Glycosyltransferase 2-like" evidence="1">
    <location>
        <begin position="296"/>
        <end position="420"/>
    </location>
</feature>
<keyword evidence="5" id="KW-1185">Reference proteome</keyword>
<evidence type="ECO:0000313" key="5">
    <source>
        <dbReference type="Proteomes" id="UP001245370"/>
    </source>
</evidence>
<dbReference type="Proteomes" id="UP001144397">
    <property type="component" value="Unassembled WGS sequence"/>
</dbReference>
<evidence type="ECO:0000313" key="3">
    <source>
        <dbReference type="EMBL" id="MDR6332515.1"/>
    </source>
</evidence>
<dbReference type="PANTHER" id="PTHR43179">
    <property type="entry name" value="RHAMNOSYLTRANSFERASE WBBL"/>
    <property type="match status" value="1"/>
</dbReference>
<evidence type="ECO:0000313" key="2">
    <source>
        <dbReference type="EMBL" id="GLI21733.1"/>
    </source>
</evidence>
<dbReference type="PANTHER" id="PTHR43179:SF7">
    <property type="entry name" value="RHAMNOSYLTRANSFERASE WBBL"/>
    <property type="match status" value="1"/>
</dbReference>
<reference evidence="2" key="1">
    <citation type="submission" date="2022-12" db="EMBL/GenBank/DDBJ databases">
        <title>Reference genome sequencing for broad-spectrum identification of bacterial and archaeal isolates by mass spectrometry.</title>
        <authorList>
            <person name="Sekiguchi Y."/>
            <person name="Tourlousse D.M."/>
        </authorList>
    </citation>
    <scope>NUCLEOTIDE SEQUENCE</scope>
    <source>
        <strain evidence="2">301</strain>
    </source>
</reference>
<dbReference type="Pfam" id="PF00535">
    <property type="entry name" value="Glycos_transf_2"/>
    <property type="match status" value="1"/>
</dbReference>
<comment type="caution">
    <text evidence="2">The sequence shown here is derived from an EMBL/GenBank/DDBJ whole genome shotgun (WGS) entry which is preliminary data.</text>
</comment>
<dbReference type="RefSeq" id="WP_281806582.1">
    <property type="nucleotide sequence ID" value="NZ_BSDO01000002.1"/>
</dbReference>
<dbReference type="SUPFAM" id="SSF53448">
    <property type="entry name" value="Nucleotide-diphospho-sugar transferases"/>
    <property type="match status" value="1"/>
</dbReference>
<dbReference type="EMBL" id="BSDO01000002">
    <property type="protein sequence ID" value="GLI21733.1"/>
    <property type="molecule type" value="Genomic_DNA"/>
</dbReference>
<dbReference type="Gene3D" id="3.90.550.10">
    <property type="entry name" value="Spore Coat Polysaccharide Biosynthesis Protein SpsA, Chain A"/>
    <property type="match status" value="1"/>
</dbReference>
<gene>
    <name evidence="3" type="ORF">GGQ86_000962</name>
    <name evidence="2" type="ORF">XFLAVUS301_14070</name>
</gene>
<dbReference type="InterPro" id="IPR029044">
    <property type="entry name" value="Nucleotide-diphossugar_trans"/>
</dbReference>
<proteinExistence type="predicted"/>
<dbReference type="InterPro" id="IPR001173">
    <property type="entry name" value="Glyco_trans_2-like"/>
</dbReference>
<sequence>MFRDRDLLVITGWVSGSASLHVEGAAGVIEPDLRVQVSRQDVSAAYGFAARVDGLLLAYRLPAGRPVRVVASAGKHNRSSDATAFPANRYERDLGRIVAEYSVARAPLVDVVYDMPKHLAAVARSAVPSTEPGAPQGHMEILKSVPGAGGLCVGWTLGEGPFFLVDENGLCQPLEAPERWNRADIFEAFAADYGAACADAGFLQALPAGFGRRARLIARHGDTLVLAHERDVDPAPRDAVGYARWAFSFPVPPERMAARFSRHDGSVLKTLINRIEHPKNTSVERAGIVPAQPEVSIVVPLYGRYDFVDHQLLEFAEDPFIRKRCEVIYVVDDPTIRAAVFANLDTWWQLYGVPLTLVWGGRNRGFSGASNLGLSQARGRQVLFLNSDVIPTRSGWLEELSRRLDDHSEYGLLGTRLLFPSGGVQHDGMVFEYNGKYGVWLNQHPGKGLPPTSATAGKVVPWPAATGACLLGDRAEVAALGGFSEDYLIGDFEDSDLCLKMQSAGRSVGVCPDIALTHLERQSFGLQGSGDFRMRVMLFNAWLHQERWRPAIERHSVTDAGAAA</sequence>
<reference evidence="3 5" key="2">
    <citation type="submission" date="2023-07" db="EMBL/GenBank/DDBJ databases">
        <title>Genomic Encyclopedia of Type Strains, Phase IV (KMG-IV): sequencing the most valuable type-strain genomes for metagenomic binning, comparative biology and taxonomic classification.</title>
        <authorList>
            <person name="Goeker M."/>
        </authorList>
    </citation>
    <scope>NUCLEOTIDE SEQUENCE [LARGE SCALE GENOMIC DNA]</scope>
    <source>
        <strain evidence="3 5">DSM 338</strain>
    </source>
</reference>
<dbReference type="EMBL" id="JAVDPY010000001">
    <property type="protein sequence ID" value="MDR6332515.1"/>
    <property type="molecule type" value="Genomic_DNA"/>
</dbReference>
<dbReference type="AlphaFoldDB" id="A0A9W6CG20"/>
<dbReference type="Proteomes" id="UP001245370">
    <property type="component" value="Unassembled WGS sequence"/>
</dbReference>
<accession>A0A9W6CG20</accession>
<protein>
    <submittedName>
        <fullName evidence="3">GT2 family glycosyltransferase</fullName>
    </submittedName>
</protein>
<organism evidence="2 4">
    <name type="scientific">Xanthobacter flavus</name>
    <dbReference type="NCBI Taxonomy" id="281"/>
    <lineage>
        <taxon>Bacteria</taxon>
        <taxon>Pseudomonadati</taxon>
        <taxon>Pseudomonadota</taxon>
        <taxon>Alphaproteobacteria</taxon>
        <taxon>Hyphomicrobiales</taxon>
        <taxon>Xanthobacteraceae</taxon>
        <taxon>Xanthobacter</taxon>
    </lineage>
</organism>
<name>A0A9W6CG20_XANFL</name>